<gene>
    <name evidence="1" type="ORF">A2196_04535</name>
</gene>
<dbReference type="Proteomes" id="UP000176751">
    <property type="component" value="Unassembled WGS sequence"/>
</dbReference>
<proteinExistence type="predicted"/>
<dbReference type="EMBL" id="MFCA01000028">
    <property type="protein sequence ID" value="OGE01387.1"/>
    <property type="molecule type" value="Genomic_DNA"/>
</dbReference>
<evidence type="ECO:0000313" key="1">
    <source>
        <dbReference type="EMBL" id="OGE01387.1"/>
    </source>
</evidence>
<comment type="caution">
    <text evidence="1">The sequence shown here is derived from an EMBL/GenBank/DDBJ whole genome shotgun (WGS) entry which is preliminary data.</text>
</comment>
<dbReference type="STRING" id="1797737.A2196_04535"/>
<sequence length="139" mass="16133">MKKSSIKTARRYIIDLITKPASVLPKQEVRLSPDETRELEFLVDNGHWEVLVKNKTFLILAPEGRIQTLTQALENRTKILRTNLTPLGRTDKTRAAYIQILSHIHDLERLKEEILEGFYTNAGRRQISKKSKGDKIDFY</sequence>
<name>A0A1F5HB38_9BACT</name>
<accession>A0A1F5HB38</accession>
<reference evidence="1 2" key="1">
    <citation type="journal article" date="2016" name="Nat. Commun.">
        <title>Thousands of microbial genomes shed light on interconnected biogeochemical processes in an aquifer system.</title>
        <authorList>
            <person name="Anantharaman K."/>
            <person name="Brown C.T."/>
            <person name="Hug L.A."/>
            <person name="Sharon I."/>
            <person name="Castelle C.J."/>
            <person name="Probst A.J."/>
            <person name="Thomas B.C."/>
            <person name="Singh A."/>
            <person name="Wilkins M.J."/>
            <person name="Karaoz U."/>
            <person name="Brodie E.L."/>
            <person name="Williams K.H."/>
            <person name="Hubbard S.S."/>
            <person name="Banfield J.F."/>
        </authorList>
    </citation>
    <scope>NUCLEOTIDE SEQUENCE [LARGE SCALE GENOMIC DNA]</scope>
</reference>
<dbReference type="AlphaFoldDB" id="A0A1F5HB38"/>
<evidence type="ECO:0000313" key="2">
    <source>
        <dbReference type="Proteomes" id="UP000176751"/>
    </source>
</evidence>
<protein>
    <submittedName>
        <fullName evidence="1">Uncharacterized protein</fullName>
    </submittedName>
</protein>
<organism evidence="1 2">
    <name type="scientific">Candidatus Curtissbacteria bacterium RIFOXYA1_FULL_41_14</name>
    <dbReference type="NCBI Taxonomy" id="1797737"/>
    <lineage>
        <taxon>Bacteria</taxon>
        <taxon>Candidatus Curtissiibacteriota</taxon>
    </lineage>
</organism>